<dbReference type="RefSeq" id="WP_151152873.1">
    <property type="nucleotide sequence ID" value="NZ_VZPQ01000366.1"/>
</dbReference>
<keyword evidence="1" id="KW-0732">Signal</keyword>
<comment type="caution">
    <text evidence="2">The sequence shown here is derived from an EMBL/GenBank/DDBJ whole genome shotgun (WGS) entry which is preliminary data.</text>
</comment>
<dbReference type="InterPro" id="IPR006311">
    <property type="entry name" value="TAT_signal"/>
</dbReference>
<sequence>MSLLEENQSTDLEKIVGLSRRSFISAGALCGAAMFLGGNLLSRSVLAAAVSEGNSRLLGFNSIAAATADTITLPPGYKSSV</sequence>
<dbReference type="NCBIfam" id="TIGR01409">
    <property type="entry name" value="TAT_signal_seq"/>
    <property type="match status" value="1"/>
</dbReference>
<feature type="non-terminal residue" evidence="2">
    <location>
        <position position="81"/>
    </location>
</feature>
<proteinExistence type="predicted"/>
<dbReference type="Proteomes" id="UP000423257">
    <property type="component" value="Unassembled WGS sequence"/>
</dbReference>
<dbReference type="AlphaFoldDB" id="A0A6H9SDL6"/>
<accession>A0A6H9SDL6</accession>
<evidence type="ECO:0000256" key="1">
    <source>
        <dbReference type="ARBA" id="ARBA00022729"/>
    </source>
</evidence>
<reference evidence="2 3" key="1">
    <citation type="submission" date="2019-09" db="EMBL/GenBank/DDBJ databases">
        <title>Draft genome sequences of 48 bacterial type strains from the CCUG.</title>
        <authorList>
            <person name="Tunovic T."/>
            <person name="Pineiro-Iglesias B."/>
            <person name="Unosson C."/>
            <person name="Inganas E."/>
            <person name="Ohlen M."/>
            <person name="Cardew S."/>
            <person name="Jensie-Markopoulos S."/>
            <person name="Salva-Serra F."/>
            <person name="Jaen-Luchoro D."/>
            <person name="Karlsson R."/>
            <person name="Svensson-Stadler L."/>
            <person name="Chun J."/>
            <person name="Moore E."/>
        </authorList>
    </citation>
    <scope>NUCLEOTIDE SEQUENCE [LARGE SCALE GENOMIC DNA]</scope>
    <source>
        <strain evidence="2 3">CCUG 51524</strain>
    </source>
</reference>
<gene>
    <name evidence="2" type="ORF">F7R03_29870</name>
</gene>
<dbReference type="InterPro" id="IPR019546">
    <property type="entry name" value="TAT_signal_bac_arc"/>
</dbReference>
<dbReference type="PROSITE" id="PS51318">
    <property type="entry name" value="TAT"/>
    <property type="match status" value="1"/>
</dbReference>
<evidence type="ECO:0000313" key="3">
    <source>
        <dbReference type="Proteomes" id="UP000423257"/>
    </source>
</evidence>
<organism evidence="2 3">
    <name type="scientific">Pseudomonas palleroniana</name>
    <dbReference type="NCBI Taxonomy" id="191390"/>
    <lineage>
        <taxon>Bacteria</taxon>
        <taxon>Pseudomonadati</taxon>
        <taxon>Pseudomonadota</taxon>
        <taxon>Gammaproteobacteria</taxon>
        <taxon>Pseudomonadales</taxon>
        <taxon>Pseudomonadaceae</taxon>
        <taxon>Pseudomonas</taxon>
    </lineage>
</organism>
<protein>
    <submittedName>
        <fullName evidence="2">Twin-arginine translocation signal domain-containing protein</fullName>
    </submittedName>
</protein>
<name>A0A6H9SDL6_9PSED</name>
<dbReference type="EMBL" id="VZPQ01000366">
    <property type="protein sequence ID" value="KAB0547397.1"/>
    <property type="molecule type" value="Genomic_DNA"/>
</dbReference>
<evidence type="ECO:0000313" key="2">
    <source>
        <dbReference type="EMBL" id="KAB0547397.1"/>
    </source>
</evidence>